<gene>
    <name evidence="9" type="ORF">K8V47_02705</name>
</gene>
<dbReference type="Gene3D" id="2.60.120.10">
    <property type="entry name" value="Jelly Rolls"/>
    <property type="match status" value="2"/>
</dbReference>
<dbReference type="SUPFAM" id="SSF51182">
    <property type="entry name" value="RmlC-like cupins"/>
    <property type="match status" value="1"/>
</dbReference>
<dbReference type="GO" id="GO:0008270">
    <property type="term" value="F:zinc ion binding"/>
    <property type="evidence" value="ECO:0007669"/>
    <property type="project" value="InterPro"/>
</dbReference>
<dbReference type="EMBL" id="DYXT01000017">
    <property type="protein sequence ID" value="HJE38660.1"/>
    <property type="molecule type" value="Genomic_DNA"/>
</dbReference>
<reference evidence="9" key="2">
    <citation type="submission" date="2021-09" db="EMBL/GenBank/DDBJ databases">
        <authorList>
            <person name="Gilroy R."/>
        </authorList>
    </citation>
    <scope>NUCLEOTIDE SEQUENCE</scope>
    <source>
        <strain evidence="9">4100</strain>
    </source>
</reference>
<evidence type="ECO:0000256" key="4">
    <source>
        <dbReference type="ARBA" id="ARBA00030762"/>
    </source>
</evidence>
<feature type="active site" evidence="6">
    <location>
        <position position="209"/>
    </location>
</feature>
<feature type="domain" description="Phosphomannose isomerase type I catalytic" evidence="7">
    <location>
        <begin position="22"/>
        <end position="123"/>
    </location>
</feature>
<accession>A0A4Q0UBT2</accession>
<evidence type="ECO:0000256" key="6">
    <source>
        <dbReference type="PIRSR" id="PIRSR036894-2"/>
    </source>
</evidence>
<evidence type="ECO:0000256" key="3">
    <source>
        <dbReference type="ARBA" id="ARBA00029741"/>
    </source>
</evidence>
<dbReference type="InterPro" id="IPR051804">
    <property type="entry name" value="Carb_Metab_Reg_Kinase/Isom"/>
</dbReference>
<feature type="binding site" evidence="5">
    <location>
        <position position="131"/>
    </location>
    <ligand>
        <name>Zn(2+)</name>
        <dbReference type="ChEBI" id="CHEBI:29105"/>
    </ligand>
</feature>
<protein>
    <recommendedName>
        <fullName evidence="3">Phosphohexomutase</fullName>
    </recommendedName>
    <alternativeName>
        <fullName evidence="4">Phosphomannose isomerase</fullName>
    </alternativeName>
</protein>
<evidence type="ECO:0000256" key="1">
    <source>
        <dbReference type="ARBA" id="ARBA00022723"/>
    </source>
</evidence>
<name>A0A4Q0UBT2_9BACT</name>
<organism evidence="9 10">
    <name type="scientific">Candidatus Amulumruptor caecigallinarius</name>
    <dbReference type="NCBI Taxonomy" id="2109911"/>
    <lineage>
        <taxon>Bacteria</taxon>
        <taxon>Pseudomonadati</taxon>
        <taxon>Bacteroidota</taxon>
        <taxon>Bacteroidia</taxon>
        <taxon>Bacteroidales</taxon>
        <taxon>Muribaculaceae</taxon>
        <taxon>Candidatus Amulumruptor</taxon>
    </lineage>
</organism>
<reference evidence="9" key="1">
    <citation type="journal article" date="2021" name="PeerJ">
        <title>Extensive microbial diversity within the chicken gut microbiome revealed by metagenomics and culture.</title>
        <authorList>
            <person name="Gilroy R."/>
            <person name="Ravi A."/>
            <person name="Getino M."/>
            <person name="Pursley I."/>
            <person name="Horton D.L."/>
            <person name="Alikhan N.F."/>
            <person name="Baker D."/>
            <person name="Gharbi K."/>
            <person name="Hall N."/>
            <person name="Watson M."/>
            <person name="Adriaenssens E.M."/>
            <person name="Foster-Nyarko E."/>
            <person name="Jarju S."/>
            <person name="Secka A."/>
            <person name="Antonio M."/>
            <person name="Oren A."/>
            <person name="Chaudhuri R.R."/>
            <person name="La Ragione R."/>
            <person name="Hildebrand F."/>
            <person name="Pallen M.J."/>
        </authorList>
    </citation>
    <scope>NUCLEOTIDE SEQUENCE</scope>
    <source>
        <strain evidence="9">4100</strain>
    </source>
</reference>
<dbReference type="PANTHER" id="PTHR42742:SF3">
    <property type="entry name" value="FRUCTOKINASE"/>
    <property type="match status" value="1"/>
</dbReference>
<evidence type="ECO:0000259" key="8">
    <source>
        <dbReference type="Pfam" id="PF21621"/>
    </source>
</evidence>
<dbReference type="Proteomes" id="UP000711407">
    <property type="component" value="Unassembled WGS sequence"/>
</dbReference>
<dbReference type="PANTHER" id="PTHR42742">
    <property type="entry name" value="TRANSCRIPTIONAL REPRESSOR MPRA"/>
    <property type="match status" value="1"/>
</dbReference>
<evidence type="ECO:0000313" key="9">
    <source>
        <dbReference type="EMBL" id="HJE38660.1"/>
    </source>
</evidence>
<comment type="caution">
    <text evidence="9">The sequence shown here is derived from an EMBL/GenBank/DDBJ whole genome shotgun (WGS) entry which is preliminary data.</text>
</comment>
<evidence type="ECO:0000259" key="7">
    <source>
        <dbReference type="Pfam" id="PF20511"/>
    </source>
</evidence>
<dbReference type="InterPro" id="IPR049071">
    <property type="entry name" value="MPI_cupin_dom"/>
</dbReference>
<dbReference type="InterPro" id="IPR014710">
    <property type="entry name" value="RmlC-like_jellyroll"/>
</dbReference>
<dbReference type="Pfam" id="PF20511">
    <property type="entry name" value="PMI_typeI_cat"/>
    <property type="match status" value="1"/>
</dbReference>
<feature type="binding site" evidence="5">
    <location>
        <position position="189"/>
    </location>
    <ligand>
        <name>Zn(2+)</name>
        <dbReference type="ChEBI" id="CHEBI:29105"/>
    </ligand>
</feature>
<feature type="binding site" evidence="5">
    <location>
        <position position="114"/>
    </location>
    <ligand>
        <name>Zn(2+)</name>
        <dbReference type="ChEBI" id="CHEBI:29105"/>
    </ligand>
</feature>
<evidence type="ECO:0000313" key="10">
    <source>
        <dbReference type="Proteomes" id="UP000711407"/>
    </source>
</evidence>
<keyword evidence="1 5" id="KW-0479">Metal-binding</keyword>
<dbReference type="InterPro" id="IPR046457">
    <property type="entry name" value="PMI_typeI_cat"/>
</dbReference>
<dbReference type="PIRSF" id="PIRSF036894">
    <property type="entry name" value="PMI_Firm_short"/>
    <property type="match status" value="1"/>
</dbReference>
<dbReference type="CDD" id="cd07010">
    <property type="entry name" value="cupin_PMI_type_I_N_bac"/>
    <property type="match status" value="1"/>
</dbReference>
<dbReference type="InterPro" id="IPR014628">
    <property type="entry name" value="Man6P_isomerase_Firm_short"/>
</dbReference>
<feature type="domain" description="Mannose-6-phosphate isomerase cupin" evidence="8">
    <location>
        <begin position="263"/>
        <end position="328"/>
    </location>
</feature>
<dbReference type="Pfam" id="PF21621">
    <property type="entry name" value="MPI_cupin_dom"/>
    <property type="match status" value="1"/>
</dbReference>
<dbReference type="GO" id="GO:0005975">
    <property type="term" value="P:carbohydrate metabolic process"/>
    <property type="evidence" value="ECO:0007669"/>
    <property type="project" value="InterPro"/>
</dbReference>
<comment type="cofactor">
    <cofactor evidence="5">
        <name>Zn(2+)</name>
        <dbReference type="ChEBI" id="CHEBI:29105"/>
    </cofactor>
    <text evidence="5">Binds 1 zinc ion per subunit.</text>
</comment>
<evidence type="ECO:0000256" key="5">
    <source>
        <dbReference type="PIRSR" id="PIRSR036894-1"/>
    </source>
</evidence>
<proteinExistence type="predicted"/>
<dbReference type="AlphaFoldDB" id="A0A4Q0UBT2"/>
<evidence type="ECO:0000256" key="2">
    <source>
        <dbReference type="ARBA" id="ARBA00022833"/>
    </source>
</evidence>
<dbReference type="GO" id="GO:0004476">
    <property type="term" value="F:mannose-6-phosphate isomerase activity"/>
    <property type="evidence" value="ECO:0007669"/>
    <property type="project" value="InterPro"/>
</dbReference>
<sequence length="333" mass="36874">MDHIPDRNTPLLPPIEFHPILKPVIWGGSFMKYFKSLDTYSGGGTIGECWEISGLEGDESVVAGGEYDGLTISELIAQLGPRLMGKRVYDRFGTRFPILVKFIDAARDLSVQVHPDDASAKSLGLIGGKNELWHIIRSQGGAKIYAGFKKQLTSEEYEQAVESKTILDYISTRTSRSGDTFYLPGGNIHAIGAGNFLMEIQQTSGITYRVYDYDRKDKSGRKRQLHAEEARRVVSLDKYDSYIPSPYWHNSSDQVLLMKDWATVRKHRIDGSCRLDFPLDSFTILTCIEGAVSINYPGVHFELSFGSTCLLAAEITEVTVDGSGIVISAAVSS</sequence>
<keyword evidence="9" id="KW-0413">Isomerase</keyword>
<keyword evidence="2 5" id="KW-0862">Zinc</keyword>
<dbReference type="InterPro" id="IPR011051">
    <property type="entry name" value="RmlC_Cupin_sf"/>
</dbReference>